<evidence type="ECO:0000256" key="2">
    <source>
        <dbReference type="SAM" id="SignalP"/>
    </source>
</evidence>
<feature type="chain" id="PRO_5007056216" evidence="2">
    <location>
        <begin position="28"/>
        <end position="93"/>
    </location>
</feature>
<dbReference type="SUPFAM" id="SSF51679">
    <property type="entry name" value="Bacterial luciferase-like"/>
    <property type="match status" value="1"/>
</dbReference>
<reference evidence="4" key="1">
    <citation type="submission" date="2015-10" db="EMBL/GenBank/DDBJ databases">
        <authorList>
            <person name="Ju K.-S."/>
            <person name="Doroghazi J.R."/>
            <person name="Metcalf W.W."/>
        </authorList>
    </citation>
    <scope>NUCLEOTIDE SEQUENCE [LARGE SCALE GENOMIC DNA]</scope>
    <source>
        <strain evidence="4">NRRL F-8817</strain>
    </source>
</reference>
<dbReference type="Proteomes" id="UP000053413">
    <property type="component" value="Unassembled WGS sequence"/>
</dbReference>
<dbReference type="GeneID" id="97437249"/>
<dbReference type="PROSITE" id="PS51257">
    <property type="entry name" value="PROKAR_LIPOPROTEIN"/>
    <property type="match status" value="1"/>
</dbReference>
<dbReference type="EMBL" id="LLZJ01000381">
    <property type="protein sequence ID" value="KUL47813.1"/>
    <property type="molecule type" value="Genomic_DNA"/>
</dbReference>
<dbReference type="AlphaFoldDB" id="A0A0X3VSZ1"/>
<dbReference type="GO" id="GO:0016705">
    <property type="term" value="F:oxidoreductase activity, acting on paired donors, with incorporation or reduction of molecular oxygen"/>
    <property type="evidence" value="ECO:0007669"/>
    <property type="project" value="InterPro"/>
</dbReference>
<gene>
    <name evidence="3" type="ORF">ADL28_31485</name>
</gene>
<evidence type="ECO:0000313" key="3">
    <source>
        <dbReference type="EMBL" id="KUL47813.1"/>
    </source>
</evidence>
<dbReference type="OrthoDB" id="3265338at2"/>
<feature type="region of interest" description="Disordered" evidence="1">
    <location>
        <begin position="25"/>
        <end position="45"/>
    </location>
</feature>
<dbReference type="Gene3D" id="3.20.20.30">
    <property type="entry name" value="Luciferase-like domain"/>
    <property type="match status" value="1"/>
</dbReference>
<accession>A0A0X3VSZ1</accession>
<name>A0A0X3VSZ1_STRVO</name>
<evidence type="ECO:0000256" key="1">
    <source>
        <dbReference type="SAM" id="MobiDB-lite"/>
    </source>
</evidence>
<keyword evidence="2" id="KW-0732">Signal</keyword>
<protein>
    <submittedName>
        <fullName evidence="3">Uncharacterized protein</fullName>
    </submittedName>
</protein>
<evidence type="ECO:0000313" key="4">
    <source>
        <dbReference type="Proteomes" id="UP000053413"/>
    </source>
</evidence>
<comment type="caution">
    <text evidence="3">The sequence shown here is derived from an EMBL/GenBank/DDBJ whole genome shotgun (WGS) entry which is preliminary data.</text>
</comment>
<feature type="signal peptide" evidence="2">
    <location>
        <begin position="1"/>
        <end position="27"/>
    </location>
</feature>
<sequence length="93" mass="9958">MRRSTALRLAATSILAGLAATACGTGAADDPANAGPSSQDPEPTAIFPYLPGSLDAFAELVIPELRRRSLFRTHYTSRTLRDHLGLPRPSRRA</sequence>
<proteinExistence type="predicted"/>
<dbReference type="InterPro" id="IPR036661">
    <property type="entry name" value="Luciferase-like_sf"/>
</dbReference>
<organism evidence="3 4">
    <name type="scientific">Streptomyces violaceusniger</name>
    <dbReference type="NCBI Taxonomy" id="68280"/>
    <lineage>
        <taxon>Bacteria</taxon>
        <taxon>Bacillati</taxon>
        <taxon>Actinomycetota</taxon>
        <taxon>Actinomycetes</taxon>
        <taxon>Kitasatosporales</taxon>
        <taxon>Streptomycetaceae</taxon>
        <taxon>Streptomyces</taxon>
        <taxon>Streptomyces violaceusniger group</taxon>
    </lineage>
</organism>
<dbReference type="RefSeq" id="WP_059147182.1">
    <property type="nucleotide sequence ID" value="NZ_LLZJ01000381.1"/>
</dbReference>